<dbReference type="FunFam" id="3.30.300.30:FF:000007">
    <property type="entry name" value="4-coumarate--CoA ligase 2"/>
    <property type="match status" value="1"/>
</dbReference>
<evidence type="ECO:0000259" key="6">
    <source>
        <dbReference type="Pfam" id="PF13193"/>
    </source>
</evidence>
<dbReference type="InterPro" id="IPR042099">
    <property type="entry name" value="ANL_N_sf"/>
</dbReference>
<feature type="domain" description="AMP-dependent synthetase/ligase" evidence="5">
    <location>
        <begin position="26"/>
        <end position="379"/>
    </location>
</feature>
<name>A0A316GIY2_9RHOB</name>
<evidence type="ECO:0000313" key="8">
    <source>
        <dbReference type="Proteomes" id="UP000245708"/>
    </source>
</evidence>
<evidence type="ECO:0000256" key="4">
    <source>
        <dbReference type="ARBA" id="ARBA00022840"/>
    </source>
</evidence>
<dbReference type="Proteomes" id="UP000245708">
    <property type="component" value="Unassembled WGS sequence"/>
</dbReference>
<dbReference type="OrthoDB" id="9803968at2"/>
<comment type="similarity">
    <text evidence="1">Belongs to the ATP-dependent AMP-binding enzyme family.</text>
</comment>
<dbReference type="AlphaFoldDB" id="A0A316GIY2"/>
<dbReference type="InterPro" id="IPR000873">
    <property type="entry name" value="AMP-dep_synth/lig_dom"/>
</dbReference>
<dbReference type="GO" id="GO:0005524">
    <property type="term" value="F:ATP binding"/>
    <property type="evidence" value="ECO:0007669"/>
    <property type="project" value="UniProtKB-KW"/>
</dbReference>
<feature type="domain" description="AMP-binding enzyme C-terminal" evidence="6">
    <location>
        <begin position="430"/>
        <end position="505"/>
    </location>
</feature>
<keyword evidence="3" id="KW-0547">Nucleotide-binding</keyword>
<keyword evidence="8" id="KW-1185">Reference proteome</keyword>
<dbReference type="GO" id="GO:0016405">
    <property type="term" value="F:CoA-ligase activity"/>
    <property type="evidence" value="ECO:0007669"/>
    <property type="project" value="TreeGrafter"/>
</dbReference>
<dbReference type="PROSITE" id="PS00455">
    <property type="entry name" value="AMP_BINDING"/>
    <property type="match status" value="1"/>
</dbReference>
<dbReference type="Pfam" id="PF00501">
    <property type="entry name" value="AMP-binding"/>
    <property type="match status" value="1"/>
</dbReference>
<proteinExistence type="inferred from homology"/>
<dbReference type="EMBL" id="QGGW01000003">
    <property type="protein sequence ID" value="PWK61057.1"/>
    <property type="molecule type" value="Genomic_DNA"/>
</dbReference>
<dbReference type="InterPro" id="IPR020845">
    <property type="entry name" value="AMP-binding_CS"/>
</dbReference>
<evidence type="ECO:0000256" key="2">
    <source>
        <dbReference type="ARBA" id="ARBA00022598"/>
    </source>
</evidence>
<keyword evidence="4" id="KW-0067">ATP-binding</keyword>
<accession>A0A316GIY2</accession>
<protein>
    <submittedName>
        <fullName evidence="7">Acyl-CoA synthetase (AMP-forming)/AMP-acid ligase II</fullName>
    </submittedName>
</protein>
<dbReference type="PANTHER" id="PTHR24096:SF149">
    <property type="entry name" value="AMP-BINDING DOMAIN-CONTAINING PROTEIN-RELATED"/>
    <property type="match status" value="1"/>
</dbReference>
<evidence type="ECO:0000313" key="7">
    <source>
        <dbReference type="EMBL" id="PWK61057.1"/>
    </source>
</evidence>
<dbReference type="FunFam" id="3.40.50.12780:FF:000003">
    <property type="entry name" value="Long-chain-fatty-acid--CoA ligase FadD"/>
    <property type="match status" value="1"/>
</dbReference>
<dbReference type="RefSeq" id="WP_109667260.1">
    <property type="nucleotide sequence ID" value="NZ_QGGW01000003.1"/>
</dbReference>
<dbReference type="InterPro" id="IPR045851">
    <property type="entry name" value="AMP-bd_C_sf"/>
</dbReference>
<dbReference type="Gene3D" id="3.30.300.30">
    <property type="match status" value="1"/>
</dbReference>
<organism evidence="7 8">
    <name type="scientific">Roseicyclus mahoneyensis</name>
    <dbReference type="NCBI Taxonomy" id="164332"/>
    <lineage>
        <taxon>Bacteria</taxon>
        <taxon>Pseudomonadati</taxon>
        <taxon>Pseudomonadota</taxon>
        <taxon>Alphaproteobacteria</taxon>
        <taxon>Rhodobacterales</taxon>
        <taxon>Roseobacteraceae</taxon>
        <taxon>Roseicyclus</taxon>
    </lineage>
</organism>
<evidence type="ECO:0000256" key="1">
    <source>
        <dbReference type="ARBA" id="ARBA00006432"/>
    </source>
</evidence>
<gene>
    <name evidence="7" type="ORF">C7455_103257</name>
</gene>
<keyword evidence="2 7" id="KW-0436">Ligase</keyword>
<dbReference type="InterPro" id="IPR025110">
    <property type="entry name" value="AMP-bd_C"/>
</dbReference>
<dbReference type="Gene3D" id="3.40.50.12780">
    <property type="entry name" value="N-terminal domain of ligase-like"/>
    <property type="match status" value="1"/>
</dbReference>
<sequence>MTTYPSLHGTVAVPEVSITELLFRGLEGRGDAPAIIDGPTGNVLSAGDLMDRIRRLAGGLTERGVLPGGTVAILAPNMPEYPIVFHAVAYGGGTVTTINPTYTAPEIHHQLADARAVMLVTIPAFVEVARAAVEGTGVRDIVVIGAQTCLSLDDVMGRAKQAQVPVDLARHVVVLPYSSGTTGRPKGVMLTHRNLVANVIQSGAVAGITPDDVAIAFLPFFHIYGMTVLMNLFLQQRAKLVTMPRFDLEMFLRLIETHRATRLYIVPPVALALAKHPLVDQFDVSSVVEVFSGAAPLGPETEIAVGDRFGARSVQGYGMTEMSPISHMTVAGNIRHGSSGQAVPSTECRIVDPVALSDMAPGQEGELWVRGPQVMLGYLNNPEATAETLTQDGWLRTGDLAVIDADGFMFIRDRLKELIKFKGFQVAPAEVEAALCAHPGVSDAAVVGRSDAEAGEVPVAFVVRAPGAEVGPEDLRAHVEGCLAHYKHPSEYRFVDSVPKSASGKILRRELRAGL</sequence>
<dbReference type="SUPFAM" id="SSF56801">
    <property type="entry name" value="Acetyl-CoA synthetase-like"/>
    <property type="match status" value="1"/>
</dbReference>
<dbReference type="PANTHER" id="PTHR24096">
    <property type="entry name" value="LONG-CHAIN-FATTY-ACID--COA LIGASE"/>
    <property type="match status" value="1"/>
</dbReference>
<evidence type="ECO:0000256" key="3">
    <source>
        <dbReference type="ARBA" id="ARBA00022741"/>
    </source>
</evidence>
<reference evidence="7 8" key="1">
    <citation type="submission" date="2018-05" db="EMBL/GenBank/DDBJ databases">
        <title>Genomic Encyclopedia of Type Strains, Phase IV (KMG-IV): sequencing the most valuable type-strain genomes for metagenomic binning, comparative biology and taxonomic classification.</title>
        <authorList>
            <person name="Goeker M."/>
        </authorList>
    </citation>
    <scope>NUCLEOTIDE SEQUENCE [LARGE SCALE GENOMIC DNA]</scope>
    <source>
        <strain evidence="7 8">DSM 16097</strain>
    </source>
</reference>
<comment type="caution">
    <text evidence="7">The sequence shown here is derived from an EMBL/GenBank/DDBJ whole genome shotgun (WGS) entry which is preliminary data.</text>
</comment>
<dbReference type="Pfam" id="PF13193">
    <property type="entry name" value="AMP-binding_C"/>
    <property type="match status" value="1"/>
</dbReference>
<evidence type="ECO:0000259" key="5">
    <source>
        <dbReference type="Pfam" id="PF00501"/>
    </source>
</evidence>